<dbReference type="EMBL" id="JACONW010000029">
    <property type="protein sequence ID" value="MBC3949857.1"/>
    <property type="molecule type" value="Genomic_DNA"/>
</dbReference>
<protein>
    <submittedName>
        <fullName evidence="1">Uncharacterized protein</fullName>
    </submittedName>
</protein>
<gene>
    <name evidence="1" type="ORF">H8S59_08765</name>
</gene>
<organism evidence="1 2">
    <name type="scientific">Pseudomonas folii</name>
    <dbReference type="NCBI Taxonomy" id="2762593"/>
    <lineage>
        <taxon>Bacteria</taxon>
        <taxon>Pseudomonadati</taxon>
        <taxon>Pseudomonadota</taxon>
        <taxon>Gammaproteobacteria</taxon>
        <taxon>Pseudomonadales</taxon>
        <taxon>Pseudomonadaceae</taxon>
        <taxon>Pseudomonas</taxon>
    </lineage>
</organism>
<evidence type="ECO:0000313" key="1">
    <source>
        <dbReference type="EMBL" id="MBC3949857.1"/>
    </source>
</evidence>
<evidence type="ECO:0000313" key="2">
    <source>
        <dbReference type="Proteomes" id="UP000651852"/>
    </source>
</evidence>
<comment type="caution">
    <text evidence="1">The sequence shown here is derived from an EMBL/GenBank/DDBJ whole genome shotgun (WGS) entry which is preliminary data.</text>
</comment>
<keyword evidence="2" id="KW-1185">Reference proteome</keyword>
<accession>A0ABR7AY55</accession>
<proteinExistence type="predicted"/>
<dbReference type="Proteomes" id="UP000651852">
    <property type="component" value="Unassembled WGS sequence"/>
</dbReference>
<sequence length="100" mass="10821">MDSGDPFIEHAEIFESIEKLVEHVVGDEGLGSDLSDIVSAAEIKPQASDVLGIKRDLGLGCSITALAKKLGSKGVIILKHVNPIKYKSALKQYEKLIRFS</sequence>
<name>A0ABR7AY55_9PSED</name>
<reference evidence="1 2" key="1">
    <citation type="submission" date="2020-08" db="EMBL/GenBank/DDBJ databases">
        <title>Putative novel bacterial strains isolated from necrotic wheat leaf tissues caused by Xanthomonas translucens.</title>
        <authorList>
            <person name="Tambong J.T."/>
        </authorList>
    </citation>
    <scope>NUCLEOTIDE SEQUENCE [LARGE SCALE GENOMIC DNA]</scope>
    <source>
        <strain evidence="1 2">DOAB 1069</strain>
    </source>
</reference>
<dbReference type="RefSeq" id="WP_187521146.1">
    <property type="nucleotide sequence ID" value="NZ_JACONW010000029.1"/>
</dbReference>